<protein>
    <submittedName>
        <fullName evidence="8">EGF-like calcium-binding</fullName>
    </submittedName>
</protein>
<name>A0A2U1P0W5_ARTAN</name>
<dbReference type="InterPro" id="IPR025287">
    <property type="entry name" value="WAK_GUB"/>
</dbReference>
<dbReference type="InterPro" id="IPR000152">
    <property type="entry name" value="EGF-type_Asp/Asn_hydroxyl_site"/>
</dbReference>
<accession>A0A2U1P0W5</accession>
<evidence type="ECO:0000259" key="7">
    <source>
        <dbReference type="PROSITE" id="PS50026"/>
    </source>
</evidence>
<evidence type="ECO:0000256" key="4">
    <source>
        <dbReference type="ARBA" id="ARBA00022737"/>
    </source>
</evidence>
<evidence type="ECO:0000256" key="5">
    <source>
        <dbReference type="ARBA" id="ARBA00023157"/>
    </source>
</evidence>
<dbReference type="CDD" id="cd00054">
    <property type="entry name" value="EGF_CA"/>
    <property type="match status" value="1"/>
</dbReference>
<dbReference type="InterPro" id="IPR001881">
    <property type="entry name" value="EGF-like_Ca-bd_dom"/>
</dbReference>
<reference evidence="8 9" key="1">
    <citation type="journal article" date="2018" name="Mol. Plant">
        <title>The genome of Artemisia annua provides insight into the evolution of Asteraceae family and artemisinin biosynthesis.</title>
        <authorList>
            <person name="Shen Q."/>
            <person name="Zhang L."/>
            <person name="Liao Z."/>
            <person name="Wang S."/>
            <person name="Yan T."/>
            <person name="Shi P."/>
            <person name="Liu M."/>
            <person name="Fu X."/>
            <person name="Pan Q."/>
            <person name="Wang Y."/>
            <person name="Lv Z."/>
            <person name="Lu X."/>
            <person name="Zhang F."/>
            <person name="Jiang W."/>
            <person name="Ma Y."/>
            <person name="Chen M."/>
            <person name="Hao X."/>
            <person name="Li L."/>
            <person name="Tang Y."/>
            <person name="Lv G."/>
            <person name="Zhou Y."/>
            <person name="Sun X."/>
            <person name="Brodelius P.E."/>
            <person name="Rose J.K.C."/>
            <person name="Tang K."/>
        </authorList>
    </citation>
    <scope>NUCLEOTIDE SEQUENCE [LARGE SCALE GENOMIC DNA]</scope>
    <source>
        <strain evidence="9">cv. Huhao1</strain>
        <tissue evidence="8">Leaf</tissue>
    </source>
</reference>
<dbReference type="Proteomes" id="UP000245207">
    <property type="component" value="Unassembled WGS sequence"/>
</dbReference>
<dbReference type="STRING" id="35608.A0A2U1P0W5"/>
<evidence type="ECO:0000313" key="8">
    <source>
        <dbReference type="EMBL" id="PWA79320.1"/>
    </source>
</evidence>
<comment type="subcellular location">
    <subcellularLocation>
        <location evidence="1">Membrane</location>
        <topology evidence="1">Single-pass membrane protein</topology>
    </subcellularLocation>
</comment>
<comment type="caution">
    <text evidence="6">Lacks conserved residue(s) required for the propagation of feature annotation.</text>
</comment>
<dbReference type="SMART" id="SM00181">
    <property type="entry name" value="EGF"/>
    <property type="match status" value="2"/>
</dbReference>
<organism evidence="8 9">
    <name type="scientific">Artemisia annua</name>
    <name type="common">Sweet wormwood</name>
    <dbReference type="NCBI Taxonomy" id="35608"/>
    <lineage>
        <taxon>Eukaryota</taxon>
        <taxon>Viridiplantae</taxon>
        <taxon>Streptophyta</taxon>
        <taxon>Embryophyta</taxon>
        <taxon>Tracheophyta</taxon>
        <taxon>Spermatophyta</taxon>
        <taxon>Magnoliopsida</taxon>
        <taxon>eudicotyledons</taxon>
        <taxon>Gunneridae</taxon>
        <taxon>Pentapetalae</taxon>
        <taxon>asterids</taxon>
        <taxon>campanulids</taxon>
        <taxon>Asterales</taxon>
        <taxon>Asteraceae</taxon>
        <taxon>Asteroideae</taxon>
        <taxon>Anthemideae</taxon>
        <taxon>Artemisiinae</taxon>
        <taxon>Artemisia</taxon>
    </lineage>
</organism>
<dbReference type="GO" id="GO:0030247">
    <property type="term" value="F:polysaccharide binding"/>
    <property type="evidence" value="ECO:0007669"/>
    <property type="project" value="InterPro"/>
</dbReference>
<keyword evidence="3" id="KW-0732">Signal</keyword>
<dbReference type="AlphaFoldDB" id="A0A2U1P0W5"/>
<dbReference type="GO" id="GO:0016020">
    <property type="term" value="C:membrane"/>
    <property type="evidence" value="ECO:0007669"/>
    <property type="project" value="UniProtKB-SubCell"/>
</dbReference>
<dbReference type="PROSITE" id="PS01187">
    <property type="entry name" value="EGF_CA"/>
    <property type="match status" value="1"/>
</dbReference>
<gene>
    <name evidence="8" type="ORF">CTI12_AA206680</name>
</gene>
<dbReference type="EMBL" id="PKPP01001872">
    <property type="protein sequence ID" value="PWA79320.1"/>
    <property type="molecule type" value="Genomic_DNA"/>
</dbReference>
<keyword evidence="4" id="KW-0677">Repeat</keyword>
<dbReference type="Pfam" id="PF13947">
    <property type="entry name" value="GUB_WAK_bind"/>
    <property type="match status" value="1"/>
</dbReference>
<dbReference type="Pfam" id="PF07645">
    <property type="entry name" value="EGF_CA"/>
    <property type="match status" value="2"/>
</dbReference>
<keyword evidence="2 6" id="KW-0245">EGF-like domain</keyword>
<dbReference type="PROSITE" id="PS50026">
    <property type="entry name" value="EGF_3"/>
    <property type="match status" value="1"/>
</dbReference>
<evidence type="ECO:0000256" key="3">
    <source>
        <dbReference type="ARBA" id="ARBA00022729"/>
    </source>
</evidence>
<dbReference type="InterPro" id="IPR000742">
    <property type="entry name" value="EGF"/>
</dbReference>
<keyword evidence="5" id="KW-1015">Disulfide bond</keyword>
<dbReference type="PROSITE" id="PS00010">
    <property type="entry name" value="ASX_HYDROXYL"/>
    <property type="match status" value="1"/>
</dbReference>
<dbReference type="SUPFAM" id="SSF57196">
    <property type="entry name" value="EGF/Laminin"/>
    <property type="match status" value="1"/>
</dbReference>
<proteinExistence type="predicted"/>
<dbReference type="InterPro" id="IPR049883">
    <property type="entry name" value="NOTCH1_EGF-like"/>
</dbReference>
<keyword evidence="9" id="KW-1185">Reference proteome</keyword>
<evidence type="ECO:0000256" key="2">
    <source>
        <dbReference type="ARBA" id="ARBA00022536"/>
    </source>
</evidence>
<evidence type="ECO:0000313" key="9">
    <source>
        <dbReference type="Proteomes" id="UP000245207"/>
    </source>
</evidence>
<comment type="caution">
    <text evidence="8">The sequence shown here is derived from an EMBL/GenBank/DDBJ whole genome shotgun (WGS) entry which is preliminary data.</text>
</comment>
<dbReference type="OrthoDB" id="4062651at2759"/>
<dbReference type="InterPro" id="IPR018097">
    <property type="entry name" value="EGF_Ca-bd_CS"/>
</dbReference>
<dbReference type="FunFam" id="2.10.25.10:FF:000038">
    <property type="entry name" value="Fibrillin 2"/>
    <property type="match status" value="1"/>
</dbReference>
<dbReference type="PANTHER" id="PTHR33491">
    <property type="entry name" value="OSJNBA0016N04.9 PROTEIN"/>
    <property type="match status" value="1"/>
</dbReference>
<dbReference type="SMART" id="SM00179">
    <property type="entry name" value="EGF_CA"/>
    <property type="match status" value="1"/>
</dbReference>
<sequence>MALGTLQGPDLKAMNNIAKPGCKSHCGNITVPYPFGIGEGAGCSLDEFFYVTCNSTHFDPPKLFTGSSNIEIYNISVSESELRIFTSVSYKCYKRDGDVNREKNVIASKWALDLDNLDMVFFLSSLSLLNLTPPTLCHHRFALVDQPREPTPRFLCEVRCGCGLLFPEKEIGSTLWKKNNTKGSYDCTCWPGYTGNAKTPDGCQPDAKGSNFPVTIFTLDIDECDGKSNNSCYGHCINTAGSYNCTCRPGYTGNAKTPDGCQPIAKGSKFPVLTFTSGFGLTLDLKNP</sequence>
<evidence type="ECO:0000256" key="1">
    <source>
        <dbReference type="ARBA" id="ARBA00004167"/>
    </source>
</evidence>
<dbReference type="Gene3D" id="2.10.25.10">
    <property type="entry name" value="Laminin"/>
    <property type="match status" value="1"/>
</dbReference>
<dbReference type="GO" id="GO:0005509">
    <property type="term" value="F:calcium ion binding"/>
    <property type="evidence" value="ECO:0007669"/>
    <property type="project" value="InterPro"/>
</dbReference>
<feature type="domain" description="EGF-like" evidence="7">
    <location>
        <begin position="220"/>
        <end position="262"/>
    </location>
</feature>
<evidence type="ECO:0000256" key="6">
    <source>
        <dbReference type="PROSITE-ProRule" id="PRU00076"/>
    </source>
</evidence>